<proteinExistence type="inferred from homology"/>
<dbReference type="PANTHER" id="PTHR11955">
    <property type="entry name" value="FATTY ACID BINDING PROTEIN"/>
    <property type="match status" value="1"/>
</dbReference>
<name>A0A6J1WRW0_GALME</name>
<dbReference type="RefSeq" id="XP_026755025.1">
    <property type="nucleotide sequence ID" value="XM_026899224.3"/>
</dbReference>
<evidence type="ECO:0000259" key="2">
    <source>
        <dbReference type="Pfam" id="PF00061"/>
    </source>
</evidence>
<feature type="domain" description="Lipocalin/cytosolic fatty-acid binding" evidence="2">
    <location>
        <begin position="10"/>
        <end position="132"/>
    </location>
</feature>
<dbReference type="InterPro" id="IPR012674">
    <property type="entry name" value="Calycin"/>
</dbReference>
<dbReference type="GO" id="GO:0008289">
    <property type="term" value="F:lipid binding"/>
    <property type="evidence" value="ECO:0007669"/>
    <property type="project" value="InterPro"/>
</dbReference>
<dbReference type="OrthoDB" id="412780at2759"/>
<sequence length="137" mass="15966">MDEFLDKKYQQTNQNNFEDYLVYTGVNYLGRKIALTLKPVQSLHRNNDGTYTFRITSSYFNWEIVFTPGIEFEETKPDGSKVRAKFLMNDNIMTHIQVDENGIQSKHVIEFYPDKNIVTTTATGLEKVVTRHYTLVS</sequence>
<evidence type="ECO:0000313" key="4">
    <source>
        <dbReference type="RefSeq" id="XP_026755025.1"/>
    </source>
</evidence>
<dbReference type="KEGG" id="gmw:113515084"/>
<dbReference type="InterPro" id="IPR031259">
    <property type="entry name" value="ILBP"/>
</dbReference>
<protein>
    <submittedName>
        <fullName evidence="4">Fatty acid-binding protein-like</fullName>
    </submittedName>
</protein>
<evidence type="ECO:0000256" key="1">
    <source>
        <dbReference type="ARBA" id="ARBA00008390"/>
    </source>
</evidence>
<gene>
    <name evidence="4" type="primary">LOC113515084</name>
</gene>
<organism evidence="3 4">
    <name type="scientific">Galleria mellonella</name>
    <name type="common">Greater wax moth</name>
    <dbReference type="NCBI Taxonomy" id="7137"/>
    <lineage>
        <taxon>Eukaryota</taxon>
        <taxon>Metazoa</taxon>
        <taxon>Ecdysozoa</taxon>
        <taxon>Arthropoda</taxon>
        <taxon>Hexapoda</taxon>
        <taxon>Insecta</taxon>
        <taxon>Pterygota</taxon>
        <taxon>Neoptera</taxon>
        <taxon>Endopterygota</taxon>
        <taxon>Lepidoptera</taxon>
        <taxon>Glossata</taxon>
        <taxon>Ditrysia</taxon>
        <taxon>Pyraloidea</taxon>
        <taxon>Pyralidae</taxon>
        <taxon>Galleriinae</taxon>
        <taxon>Galleria</taxon>
    </lineage>
</organism>
<dbReference type="InParanoid" id="A0A6J1WRW0"/>
<dbReference type="Proteomes" id="UP001652740">
    <property type="component" value="Unplaced"/>
</dbReference>
<accession>A0A6J1WRW0</accession>
<dbReference type="AlphaFoldDB" id="A0A6J1WRW0"/>
<dbReference type="Gene3D" id="2.40.128.20">
    <property type="match status" value="1"/>
</dbReference>
<dbReference type="InterPro" id="IPR000566">
    <property type="entry name" value="Lipocln_cytosolic_FA-bd_dom"/>
</dbReference>
<keyword evidence="3" id="KW-1185">Reference proteome</keyword>
<evidence type="ECO:0000313" key="3">
    <source>
        <dbReference type="Proteomes" id="UP001652740"/>
    </source>
</evidence>
<reference evidence="4" key="1">
    <citation type="submission" date="2025-08" db="UniProtKB">
        <authorList>
            <consortium name="RefSeq"/>
        </authorList>
    </citation>
    <scope>IDENTIFICATION</scope>
    <source>
        <tissue evidence="4">Whole larvae</tissue>
    </source>
</reference>
<comment type="similarity">
    <text evidence="1">Belongs to the calycin superfamily. Fatty-acid binding protein (FABP) family.</text>
</comment>
<dbReference type="CDD" id="cd00742">
    <property type="entry name" value="FABP"/>
    <property type="match status" value="1"/>
</dbReference>
<dbReference type="Pfam" id="PF00061">
    <property type="entry name" value="Lipocalin"/>
    <property type="match status" value="1"/>
</dbReference>
<dbReference type="SUPFAM" id="SSF50814">
    <property type="entry name" value="Lipocalins"/>
    <property type="match status" value="1"/>
</dbReference>
<dbReference type="GeneID" id="113515084"/>